<name>A0AAW2C7P3_9ROSI</name>
<evidence type="ECO:0000256" key="1">
    <source>
        <dbReference type="ARBA" id="ARBA00023125"/>
    </source>
</evidence>
<comment type="caution">
    <text evidence="2">The sequence shown here is derived from an EMBL/GenBank/DDBJ whole genome shotgun (WGS) entry which is preliminary data.</text>
</comment>
<evidence type="ECO:0000313" key="3">
    <source>
        <dbReference type="Proteomes" id="UP001459277"/>
    </source>
</evidence>
<dbReference type="InterPro" id="IPR036815">
    <property type="entry name" value="14-3-3_dom_sf"/>
</dbReference>
<dbReference type="EMBL" id="JAZDWU010000008">
    <property type="protein sequence ID" value="KAK9993718.1"/>
    <property type="molecule type" value="Genomic_DNA"/>
</dbReference>
<dbReference type="AlphaFoldDB" id="A0AAW2C7P3"/>
<keyword evidence="1" id="KW-0238">DNA-binding</keyword>
<dbReference type="Gene3D" id="1.20.190.20">
    <property type="entry name" value="14-3-3 domain"/>
    <property type="match status" value="1"/>
</dbReference>
<accession>A0AAW2C7P3</accession>
<keyword evidence="3" id="KW-1185">Reference proteome</keyword>
<sequence>MVVTPSAREENVYMVKLAEQVERYKEMVEFMEKVSATVESEELTTVKKAKADSNKKAASVVYAKKLDKAAEPVALDRFLTEVKQLIQKSQLEKKISQAELAKQINEVFVGFLFAG</sequence>
<dbReference type="PANTHER" id="PTHR10245">
    <property type="entry name" value="ENDOTHELIAL DIFFERENTIATION-RELATED FACTOR 1 MULTIPROTEIN BRIDGING FACTOR 1"/>
    <property type="match status" value="1"/>
</dbReference>
<dbReference type="GO" id="GO:0003677">
    <property type="term" value="F:DNA binding"/>
    <property type="evidence" value="ECO:0007669"/>
    <property type="project" value="UniProtKB-KW"/>
</dbReference>
<dbReference type="PANTHER" id="PTHR10245:SF15">
    <property type="entry name" value="ENDOTHELIAL DIFFERENTIATION-RELATED FACTOR 1"/>
    <property type="match status" value="1"/>
</dbReference>
<dbReference type="SUPFAM" id="SSF48445">
    <property type="entry name" value="14-3-3 protein"/>
    <property type="match status" value="1"/>
</dbReference>
<gene>
    <name evidence="2" type="ORF">SO802_023421</name>
</gene>
<evidence type="ECO:0000313" key="2">
    <source>
        <dbReference type="EMBL" id="KAK9993718.1"/>
    </source>
</evidence>
<reference evidence="2 3" key="1">
    <citation type="submission" date="2024-01" db="EMBL/GenBank/DDBJ databases">
        <title>A telomere-to-telomere, gap-free genome of sweet tea (Lithocarpus litseifolius).</title>
        <authorList>
            <person name="Zhou J."/>
        </authorList>
    </citation>
    <scope>NUCLEOTIDE SEQUENCE [LARGE SCALE GENOMIC DNA]</scope>
    <source>
        <strain evidence="2">Zhou-2022a</strain>
        <tissue evidence="2">Leaf</tissue>
    </source>
</reference>
<protein>
    <submittedName>
        <fullName evidence="2">Uncharacterized protein</fullName>
    </submittedName>
</protein>
<dbReference type="GO" id="GO:0005634">
    <property type="term" value="C:nucleus"/>
    <property type="evidence" value="ECO:0007669"/>
    <property type="project" value="TreeGrafter"/>
</dbReference>
<proteinExistence type="predicted"/>
<organism evidence="2 3">
    <name type="scientific">Lithocarpus litseifolius</name>
    <dbReference type="NCBI Taxonomy" id="425828"/>
    <lineage>
        <taxon>Eukaryota</taxon>
        <taxon>Viridiplantae</taxon>
        <taxon>Streptophyta</taxon>
        <taxon>Embryophyta</taxon>
        <taxon>Tracheophyta</taxon>
        <taxon>Spermatophyta</taxon>
        <taxon>Magnoliopsida</taxon>
        <taxon>eudicotyledons</taxon>
        <taxon>Gunneridae</taxon>
        <taxon>Pentapetalae</taxon>
        <taxon>rosids</taxon>
        <taxon>fabids</taxon>
        <taxon>Fagales</taxon>
        <taxon>Fagaceae</taxon>
        <taxon>Lithocarpus</taxon>
    </lineage>
</organism>
<dbReference type="Proteomes" id="UP001459277">
    <property type="component" value="Unassembled WGS sequence"/>
</dbReference>